<organism evidence="1 2">
    <name type="scientific">Gordonia phage Clawz</name>
    <dbReference type="NCBI Taxonomy" id="2743910"/>
    <lineage>
        <taxon>Viruses</taxon>
        <taxon>Duplodnaviria</taxon>
        <taxon>Heunggongvirae</taxon>
        <taxon>Uroviricota</taxon>
        <taxon>Caudoviricetes</taxon>
        <taxon>Clawzvirus</taxon>
        <taxon>Clawzvirus clawz</taxon>
    </lineage>
</organism>
<dbReference type="GeneID" id="77951774"/>
<dbReference type="Proteomes" id="UP000821895">
    <property type="component" value="Segment"/>
</dbReference>
<evidence type="ECO:0000313" key="2">
    <source>
        <dbReference type="Proteomes" id="UP000821895"/>
    </source>
</evidence>
<evidence type="ECO:0000313" key="1">
    <source>
        <dbReference type="EMBL" id="QKY79930.1"/>
    </source>
</evidence>
<accession>A0AAE7K6W4</accession>
<dbReference type="KEGG" id="vg:77951774"/>
<name>A0AAE7K6W4_9CAUD</name>
<dbReference type="EMBL" id="MT498058">
    <property type="protein sequence ID" value="QKY79930.1"/>
    <property type="molecule type" value="Genomic_DNA"/>
</dbReference>
<reference evidence="1" key="1">
    <citation type="submission" date="2020-05" db="EMBL/GenBank/DDBJ databases">
        <authorList>
            <person name="Conneilly E.M."/>
            <person name="Corace M.L."/>
            <person name="Daly D."/>
            <person name="Dejene M.A."/>
            <person name="Deng Y."/>
            <person name="Kelly J.M."/>
            <person name="Masiello C.S."/>
            <person name="McDonough D."/>
            <person name="Musser E."/>
            <person name="Pecorale A.L."/>
            <person name="Ray R.F."/>
            <person name="Regan I.M."/>
            <person name="Shedd N.A."/>
            <person name="Tatone J.R."/>
            <person name="Tocci C.W."/>
            <person name="Zarate C.M."/>
            <person name="Whitefleet-Smith J.L."/>
            <person name="Garlena R.A."/>
            <person name="Russell D.A."/>
            <person name="Pope W.H."/>
            <person name="Jacobs-Sera D."/>
            <person name="Hatfull G.F."/>
        </authorList>
    </citation>
    <scope>NUCLEOTIDE SEQUENCE</scope>
</reference>
<proteinExistence type="predicted"/>
<sequence length="261" mass="30125">MNYTVEDRFISLATYGTRADLDDSDLFAAATWSTSGYRLWPTEHWPDRPDAAQLNALPWLKTFTADEPFRQTVERTVDMVSAVLSDADEYDGIVCMWNAPQTLGLLYGVDRALHLPKSILDLRVLDRQLNPDRRGRRTLWTTAAEYGIEFSDHTPETEGKALVRTARAMLAYHQLAMPFQDLMGQQKVWHYRQSEDLVRWMQKNKRRGADRIDRGWPVRDDQRLWHAQILLEDWLTGTTASDTDVRAAVETLLDWSTKVAP</sequence>
<gene>
    <name evidence="1" type="primary">18</name>
    <name evidence="1" type="ORF">SEA_CLAWZ_18</name>
</gene>
<keyword evidence="2" id="KW-1185">Reference proteome</keyword>
<protein>
    <submittedName>
        <fullName evidence="1">DnaE-like DNA polymerase III alpha</fullName>
    </submittedName>
</protein>
<dbReference type="RefSeq" id="YP_010675447.1">
    <property type="nucleotide sequence ID" value="NC_071004.1"/>
</dbReference>